<accession>A0ABV3GHD6</accession>
<feature type="domain" description="CRISPR type III-associated protein" evidence="4">
    <location>
        <begin position="19"/>
        <end position="197"/>
    </location>
</feature>
<evidence type="ECO:0000256" key="1">
    <source>
        <dbReference type="ARBA" id="ARBA00023118"/>
    </source>
</evidence>
<proteinExistence type="predicted"/>
<reference evidence="5 6" key="1">
    <citation type="submission" date="2024-06" db="EMBL/GenBank/DDBJ databases">
        <title>The Natural Products Discovery Center: Release of the First 8490 Sequenced Strains for Exploring Actinobacteria Biosynthetic Diversity.</title>
        <authorList>
            <person name="Kalkreuter E."/>
            <person name="Kautsar S.A."/>
            <person name="Yang D."/>
            <person name="Bader C.D."/>
            <person name="Teijaro C.N."/>
            <person name="Fluegel L."/>
            <person name="Davis C.M."/>
            <person name="Simpson J.R."/>
            <person name="Lauterbach L."/>
            <person name="Steele A.D."/>
            <person name="Gui C."/>
            <person name="Meng S."/>
            <person name="Li G."/>
            <person name="Viehrig K."/>
            <person name="Ye F."/>
            <person name="Su P."/>
            <person name="Kiefer A.F."/>
            <person name="Nichols A."/>
            <person name="Cepeda A.J."/>
            <person name="Yan W."/>
            <person name="Fan B."/>
            <person name="Jiang Y."/>
            <person name="Adhikari A."/>
            <person name="Zheng C.-J."/>
            <person name="Schuster L."/>
            <person name="Cowan T.M."/>
            <person name="Smanski M.J."/>
            <person name="Chevrette M.G."/>
            <person name="De Carvalho L.P.S."/>
            <person name="Shen B."/>
        </authorList>
    </citation>
    <scope>NUCLEOTIDE SEQUENCE [LARGE SCALE GENOMIC DNA]</scope>
    <source>
        <strain evidence="5 6">NPDC050100</strain>
    </source>
</reference>
<evidence type="ECO:0000256" key="2">
    <source>
        <dbReference type="ARBA" id="ARBA00093789"/>
    </source>
</evidence>
<dbReference type="Pfam" id="PF03787">
    <property type="entry name" value="RAMPs"/>
    <property type="match status" value="2"/>
</dbReference>
<keyword evidence="6" id="KW-1185">Reference proteome</keyword>
<evidence type="ECO:0000313" key="5">
    <source>
        <dbReference type="EMBL" id="MEV0971074.1"/>
    </source>
</evidence>
<dbReference type="RefSeq" id="WP_358135009.1">
    <property type="nucleotide sequence ID" value="NZ_JBFALK010000011.1"/>
</dbReference>
<dbReference type="PANTHER" id="PTHR35579">
    <property type="entry name" value="CRISPR SYSTEM CMS ENDORIBONUCLEASE CSM3"/>
    <property type="match status" value="1"/>
</dbReference>
<feature type="region of interest" description="Disordered" evidence="3">
    <location>
        <begin position="309"/>
        <end position="341"/>
    </location>
</feature>
<evidence type="ECO:0000259" key="4">
    <source>
        <dbReference type="Pfam" id="PF03787"/>
    </source>
</evidence>
<sequence length="545" mass="57742">MTRRTGRHVTSRVRARGWLRTESPVHVGGLGTDPSEPLPIALDGLGRPYVPGTTLAGVLRSWSRGAAPDALLPDLWGTAGEDSEGGASRVIVADALVTSDTRLDDHGLPLSPLNRAFLEFRPSVGIDRVTGTAAPEFLYGRQVVPAGYLLRLEIDIESAADSDPAVDEARMGAFLAALSAGDIRIGAATGRGLGSVRLLDDPLEVAVERFDSPQGLLAVLRGDAARVRSKTSLSAVEPELPTRREFLHVQVVWRPLAPVMVRATPSGLSVDTLPLTTRVDQRHLTLVLPGGSLKGALRAHAEFVERTARFTPDGAPETTASHGESGAATPRAASEDPAAGHSAAFRAQLDQLPAVRGLFGAARDDVKDRRAGALRAEECTALITIPETLWQTVTGADPLPMASPGEHAELPAAVRDRLDDLGMAQADHVALDRWTGGAADGRLFSVVEPHSVEWEPIRLSIDLTRLADGREPALALLLLTLGDLAEGRVLLGASVNRGFGDIEVSEITLVGGPWPKQVTLPEALDGPEISTIAQAWTDYLAQEVS</sequence>
<dbReference type="PANTHER" id="PTHR35579:SF6">
    <property type="entry name" value="DUF324 DOMAIN-CONTAINING PROTEIN"/>
    <property type="match status" value="1"/>
</dbReference>
<dbReference type="Proteomes" id="UP001551675">
    <property type="component" value="Unassembled WGS sequence"/>
</dbReference>
<gene>
    <name evidence="5" type="ORF">AB0I59_20795</name>
</gene>
<protein>
    <submittedName>
        <fullName evidence="5">RAMP superfamily CRISPR-associated protein</fullName>
    </submittedName>
</protein>
<comment type="caution">
    <text evidence="5">The sequence shown here is derived from an EMBL/GenBank/DDBJ whole genome shotgun (WGS) entry which is preliminary data.</text>
</comment>
<evidence type="ECO:0000313" key="6">
    <source>
        <dbReference type="Proteomes" id="UP001551675"/>
    </source>
</evidence>
<keyword evidence="1" id="KW-0051">Antiviral defense</keyword>
<dbReference type="CDD" id="cd09726">
    <property type="entry name" value="RAMP_I_III"/>
    <property type="match status" value="1"/>
</dbReference>
<comment type="subunit">
    <text evidence="2">Part of the Csm effector complex that includes Cas10, Csm2, Csm3, Csm4 and Csm5.</text>
</comment>
<feature type="domain" description="CRISPR type III-associated protein" evidence="4">
    <location>
        <begin position="286"/>
        <end position="500"/>
    </location>
</feature>
<dbReference type="EMBL" id="JBFALK010000011">
    <property type="protein sequence ID" value="MEV0971074.1"/>
    <property type="molecule type" value="Genomic_DNA"/>
</dbReference>
<dbReference type="InterPro" id="IPR005537">
    <property type="entry name" value="RAMP_III_fam"/>
</dbReference>
<evidence type="ECO:0000256" key="3">
    <source>
        <dbReference type="SAM" id="MobiDB-lite"/>
    </source>
</evidence>
<name>A0ABV3GHD6_MICGL</name>
<dbReference type="InterPro" id="IPR052216">
    <property type="entry name" value="CRISPR_Csm3_endoribonuclease"/>
</dbReference>
<organism evidence="5 6">
    <name type="scientific">Microtetraspora glauca</name>
    <dbReference type="NCBI Taxonomy" id="1996"/>
    <lineage>
        <taxon>Bacteria</taxon>
        <taxon>Bacillati</taxon>
        <taxon>Actinomycetota</taxon>
        <taxon>Actinomycetes</taxon>
        <taxon>Streptosporangiales</taxon>
        <taxon>Streptosporangiaceae</taxon>
        <taxon>Microtetraspora</taxon>
    </lineage>
</organism>